<evidence type="ECO:0000259" key="2">
    <source>
        <dbReference type="Pfam" id="PF01471"/>
    </source>
</evidence>
<dbReference type="AlphaFoldDB" id="A0A3M2L7X8"/>
<proteinExistence type="predicted"/>
<dbReference type="InterPro" id="IPR036365">
    <property type="entry name" value="PGBD-like_sf"/>
</dbReference>
<name>A0A3M2L7X8_9ACTN</name>
<feature type="domain" description="Peptidoglycan binding-like" evidence="2">
    <location>
        <begin position="247"/>
        <end position="302"/>
    </location>
</feature>
<dbReference type="InterPro" id="IPR036366">
    <property type="entry name" value="PGBDSf"/>
</dbReference>
<dbReference type="Proteomes" id="UP000278673">
    <property type="component" value="Unassembled WGS sequence"/>
</dbReference>
<gene>
    <name evidence="3" type="ORF">EBN88_24815</name>
</gene>
<keyword evidence="4" id="KW-1185">Reference proteome</keyword>
<accession>A0A3M2L7X8</accession>
<reference evidence="3 4" key="1">
    <citation type="submission" date="2018-10" db="EMBL/GenBank/DDBJ databases">
        <title>Isolation, diversity and antifungal activity of actinobacteria from wheat.</title>
        <authorList>
            <person name="Han C."/>
        </authorList>
    </citation>
    <scope>NUCLEOTIDE SEQUENCE [LARGE SCALE GENOMIC DNA]</scope>
    <source>
        <strain evidence="3 4">NEAU-YY642</strain>
    </source>
</reference>
<evidence type="ECO:0000256" key="1">
    <source>
        <dbReference type="SAM" id="MobiDB-lite"/>
    </source>
</evidence>
<dbReference type="SUPFAM" id="SSF47090">
    <property type="entry name" value="PGBD-like"/>
    <property type="match status" value="2"/>
</dbReference>
<dbReference type="RefSeq" id="WP_122399288.1">
    <property type="nucleotide sequence ID" value="NZ_RFFJ01000194.1"/>
</dbReference>
<feature type="domain" description="Peptidoglycan binding-like" evidence="2">
    <location>
        <begin position="183"/>
        <end position="235"/>
    </location>
</feature>
<sequence length="306" mass="32460">MTTLDEVPQLRRAGAADRPTRRRSTASLPRLAPRRRTVLQSATVVGFTALGVFGPARAAYADGYDIWTGECPSYASTHDCSPGCGPSTVHAAACESSGQYEGFHRNDGVTWTLRPNQCYSGSYDGWLWAFSGACGACGCGIERRCHDGYFNSGSGWVRSICRWTTDCGCEGAIAWPTVRDGSRGPDVYAAQHLVTFHGFATEPDGIFGPNTAAAVRSFQESVDLAPTGEVAATTWPHLVVTVRQGDSGEAVSAAQRQLGKHGYPLTVDGAFGALTADATRAFQRANGLTVDGIVGQQTWRTLVGSA</sequence>
<comment type="caution">
    <text evidence="3">The sequence shown here is derived from an EMBL/GenBank/DDBJ whole genome shotgun (WGS) entry which is preliminary data.</text>
</comment>
<feature type="region of interest" description="Disordered" evidence="1">
    <location>
        <begin position="1"/>
        <end position="30"/>
    </location>
</feature>
<dbReference type="Gene3D" id="1.10.101.10">
    <property type="entry name" value="PGBD-like superfamily/PGBD"/>
    <property type="match status" value="2"/>
</dbReference>
<evidence type="ECO:0000313" key="3">
    <source>
        <dbReference type="EMBL" id="RMI33096.1"/>
    </source>
</evidence>
<evidence type="ECO:0000313" key="4">
    <source>
        <dbReference type="Proteomes" id="UP000278673"/>
    </source>
</evidence>
<organism evidence="3 4">
    <name type="scientific">Streptomyces triticirhizae</name>
    <dbReference type="NCBI Taxonomy" id="2483353"/>
    <lineage>
        <taxon>Bacteria</taxon>
        <taxon>Bacillati</taxon>
        <taxon>Actinomycetota</taxon>
        <taxon>Actinomycetes</taxon>
        <taxon>Kitasatosporales</taxon>
        <taxon>Streptomycetaceae</taxon>
        <taxon>Streptomyces</taxon>
    </lineage>
</organism>
<protein>
    <submittedName>
        <fullName evidence="3">Peptidoglycan-binding protein</fullName>
    </submittedName>
</protein>
<dbReference type="EMBL" id="RFFJ01000194">
    <property type="protein sequence ID" value="RMI33096.1"/>
    <property type="molecule type" value="Genomic_DNA"/>
</dbReference>
<dbReference type="InterPro" id="IPR002477">
    <property type="entry name" value="Peptidoglycan-bd-like"/>
</dbReference>
<dbReference type="Pfam" id="PF01471">
    <property type="entry name" value="PG_binding_1"/>
    <property type="match status" value="2"/>
</dbReference>